<dbReference type="Pfam" id="PF00571">
    <property type="entry name" value="CBS"/>
    <property type="match status" value="1"/>
</dbReference>
<evidence type="ECO:0000256" key="9">
    <source>
        <dbReference type="SAM" id="Phobius"/>
    </source>
</evidence>
<evidence type="ECO:0000256" key="3">
    <source>
        <dbReference type="ARBA" id="ARBA00022737"/>
    </source>
</evidence>
<name>A0A4P6P555_9GAMM</name>
<dbReference type="RefSeq" id="WP_130598751.1">
    <property type="nucleotide sequence ID" value="NZ_CP034759.1"/>
</dbReference>
<dbReference type="OrthoDB" id="9798188at2"/>
<dbReference type="PROSITE" id="PS51846">
    <property type="entry name" value="CNNM"/>
    <property type="match status" value="1"/>
</dbReference>
<dbReference type="PANTHER" id="PTHR22777">
    <property type="entry name" value="HEMOLYSIN-RELATED"/>
    <property type="match status" value="1"/>
</dbReference>
<accession>A0A4P6P555</accession>
<dbReference type="Pfam" id="PF01595">
    <property type="entry name" value="CNNM"/>
    <property type="match status" value="1"/>
</dbReference>
<dbReference type="KEGG" id="lsd:EMK97_01435"/>
<organism evidence="12 13">
    <name type="scientific">Litorilituus sediminis</name>
    <dbReference type="NCBI Taxonomy" id="718192"/>
    <lineage>
        <taxon>Bacteria</taxon>
        <taxon>Pseudomonadati</taxon>
        <taxon>Pseudomonadota</taxon>
        <taxon>Gammaproteobacteria</taxon>
        <taxon>Alteromonadales</taxon>
        <taxon>Colwelliaceae</taxon>
        <taxon>Litorilituus</taxon>
    </lineage>
</organism>
<dbReference type="AlphaFoldDB" id="A0A4P6P555"/>
<keyword evidence="2 8" id="KW-0812">Transmembrane</keyword>
<dbReference type="PROSITE" id="PS51371">
    <property type="entry name" value="CBS"/>
    <property type="match status" value="1"/>
</dbReference>
<feature type="domain" description="CNNM transmembrane" evidence="11">
    <location>
        <begin position="1"/>
        <end position="178"/>
    </location>
</feature>
<keyword evidence="6 8" id="KW-0472">Membrane</keyword>
<feature type="domain" description="CBS" evidence="10">
    <location>
        <begin position="262"/>
        <end position="320"/>
    </location>
</feature>
<keyword evidence="3" id="KW-0677">Repeat</keyword>
<evidence type="ECO:0000256" key="7">
    <source>
        <dbReference type="PROSITE-ProRule" id="PRU00703"/>
    </source>
</evidence>
<dbReference type="CDD" id="cd04590">
    <property type="entry name" value="CBS_pair_CorC_HlyC_assoc"/>
    <property type="match status" value="1"/>
</dbReference>
<evidence type="ECO:0000256" key="2">
    <source>
        <dbReference type="ARBA" id="ARBA00022692"/>
    </source>
</evidence>
<evidence type="ECO:0000313" key="12">
    <source>
        <dbReference type="EMBL" id="QBG34492.1"/>
    </source>
</evidence>
<evidence type="ECO:0000259" key="10">
    <source>
        <dbReference type="PROSITE" id="PS51371"/>
    </source>
</evidence>
<proteinExistence type="predicted"/>
<dbReference type="PANTHER" id="PTHR22777:SF4">
    <property type="entry name" value="UPF0053 PROTEIN SLL1254"/>
    <property type="match status" value="1"/>
</dbReference>
<dbReference type="Proteomes" id="UP000290244">
    <property type="component" value="Chromosome"/>
</dbReference>
<feature type="transmembrane region" description="Helical" evidence="9">
    <location>
        <begin position="90"/>
        <end position="108"/>
    </location>
</feature>
<dbReference type="InterPro" id="IPR044751">
    <property type="entry name" value="Ion_transp-like_CBS"/>
</dbReference>
<keyword evidence="5 7" id="KW-0129">CBS domain</keyword>
<dbReference type="Gene3D" id="3.10.580.10">
    <property type="entry name" value="CBS-domain"/>
    <property type="match status" value="1"/>
</dbReference>
<dbReference type="InterPro" id="IPR002550">
    <property type="entry name" value="CNNM"/>
</dbReference>
<feature type="transmembrane region" description="Helical" evidence="9">
    <location>
        <begin position="6"/>
        <end position="33"/>
    </location>
</feature>
<dbReference type="GO" id="GO:0005886">
    <property type="term" value="C:plasma membrane"/>
    <property type="evidence" value="ECO:0007669"/>
    <property type="project" value="TreeGrafter"/>
</dbReference>
<keyword evidence="13" id="KW-1185">Reference proteome</keyword>
<comment type="subcellular location">
    <subcellularLocation>
        <location evidence="1">Membrane</location>
        <topology evidence="1">Multi-pass membrane protein</topology>
    </subcellularLocation>
</comment>
<dbReference type="EMBL" id="CP034759">
    <property type="protein sequence ID" value="QBG34492.1"/>
    <property type="molecule type" value="Genomic_DNA"/>
</dbReference>
<evidence type="ECO:0000256" key="5">
    <source>
        <dbReference type="ARBA" id="ARBA00023122"/>
    </source>
</evidence>
<evidence type="ECO:0000256" key="1">
    <source>
        <dbReference type="ARBA" id="ARBA00004141"/>
    </source>
</evidence>
<reference evidence="12 13" key="1">
    <citation type="submission" date="2018-12" db="EMBL/GenBank/DDBJ databases">
        <title>Complete genome of Litorilituus sediminis.</title>
        <authorList>
            <person name="Liu A."/>
            <person name="Rong J."/>
        </authorList>
    </citation>
    <scope>NUCLEOTIDE SEQUENCE [LARGE SCALE GENOMIC DNA]</scope>
    <source>
        <strain evidence="12 13">JCM 17549</strain>
    </source>
</reference>
<evidence type="ECO:0000256" key="4">
    <source>
        <dbReference type="ARBA" id="ARBA00022989"/>
    </source>
</evidence>
<gene>
    <name evidence="12" type="ORF">EMK97_01435</name>
</gene>
<feature type="transmembrane region" description="Helical" evidence="9">
    <location>
        <begin position="114"/>
        <end position="135"/>
    </location>
</feature>
<sequence>MTLLIIYLVIAIGVSFLCSILEAVLLSVTPTFVAQKLAAKVRGAKLLAKVKNNLDKSISSILILNTFAHTMGAAGVGAQAIKIYGEQKEALIAFLLTLAILYFSEIIPKTLGATFWRILAIPSAYMISFLVKLVYPLVWLSSLLTQVFGSKNKDVVTREELLTVAAMSRKEGALNNQESQMLENILQLRDTKTEDILTPRSVVHALPQETTISGAISKEQTANFTRIPIYDGSIDNITGIIIKVQLYELERQGKGEQTLASIASPVERVSENLPVLKLLDRFIKRHEHLFIVEDHFGQTAGVVTLEDAIETFLGREIVDESDQVEDMQMLAKAKYRQRLKETNSIVIKDNDESKS</sequence>
<dbReference type="SUPFAM" id="SSF54631">
    <property type="entry name" value="CBS-domain pair"/>
    <property type="match status" value="1"/>
</dbReference>
<dbReference type="InterPro" id="IPR046342">
    <property type="entry name" value="CBS_dom_sf"/>
</dbReference>
<protein>
    <submittedName>
        <fullName evidence="12">HlyC/CorC family transporter</fullName>
    </submittedName>
</protein>
<evidence type="ECO:0000256" key="6">
    <source>
        <dbReference type="ARBA" id="ARBA00023136"/>
    </source>
</evidence>
<keyword evidence="4 8" id="KW-1133">Transmembrane helix</keyword>
<evidence type="ECO:0000313" key="13">
    <source>
        <dbReference type="Proteomes" id="UP000290244"/>
    </source>
</evidence>
<evidence type="ECO:0000259" key="11">
    <source>
        <dbReference type="PROSITE" id="PS51846"/>
    </source>
</evidence>
<dbReference type="InterPro" id="IPR000644">
    <property type="entry name" value="CBS_dom"/>
</dbReference>
<evidence type="ECO:0000256" key="8">
    <source>
        <dbReference type="PROSITE-ProRule" id="PRU01193"/>
    </source>
</evidence>